<dbReference type="RefSeq" id="WP_100815556.1">
    <property type="nucleotide sequence ID" value="NZ_CAYAYK010000076.1"/>
</dbReference>
<evidence type="ECO:0000256" key="1">
    <source>
        <dbReference type="SAM" id="Phobius"/>
    </source>
</evidence>
<keyword evidence="1" id="KW-0812">Transmembrane</keyword>
<dbReference type="AlphaFoldDB" id="A0A2H4U6Z8"/>
<protein>
    <submittedName>
        <fullName evidence="2">Uncharacterized protein</fullName>
    </submittedName>
</protein>
<reference evidence="3" key="1">
    <citation type="submission" date="2016-10" db="EMBL/GenBank/DDBJ databases">
        <authorList>
            <person name="Kim B.-C."/>
            <person name="Jeong H."/>
        </authorList>
    </citation>
    <scope>NUCLEOTIDE SEQUENCE [LARGE SCALE GENOMIC DNA]</scope>
    <source>
        <strain evidence="3">KB11</strain>
    </source>
</reference>
<keyword evidence="1" id="KW-0472">Membrane</keyword>
<dbReference type="EMBL" id="CP017803">
    <property type="protein sequence ID" value="ATZ59898.1"/>
    <property type="molecule type" value="Genomic_DNA"/>
</dbReference>
<sequence>MQKRDIFMSIVIAIIIIFFVANMSAINNFLSVHTDKTIEFGHSNIVVPEAWNTTDEVNLSSQAKTDNGITNNYTIIDVWDDWPESSITDISNAKFASMESGGFKVLKKENIDLGGINVSKQYYSNPSRDNDYQWDHVGVNYVFPKEDTNYSIEVHYFTTYDYHNKTYTKELDDRIEDMIGNIHNKEYNGFFSGINKIYNYLFPN</sequence>
<proteinExistence type="predicted"/>
<name>A0A2H4U6Z8_METSM</name>
<evidence type="ECO:0000313" key="2">
    <source>
        <dbReference type="EMBL" id="ATZ59898.1"/>
    </source>
</evidence>
<evidence type="ECO:0000313" key="3">
    <source>
        <dbReference type="Proteomes" id="UP000232133"/>
    </source>
</evidence>
<feature type="transmembrane region" description="Helical" evidence="1">
    <location>
        <begin position="6"/>
        <end position="26"/>
    </location>
</feature>
<organism evidence="2 3">
    <name type="scientific">Methanobrevibacter smithii</name>
    <dbReference type="NCBI Taxonomy" id="2173"/>
    <lineage>
        <taxon>Archaea</taxon>
        <taxon>Methanobacteriati</taxon>
        <taxon>Methanobacteriota</taxon>
        <taxon>Methanomada group</taxon>
        <taxon>Methanobacteria</taxon>
        <taxon>Methanobacteriales</taxon>
        <taxon>Methanobacteriaceae</taxon>
        <taxon>Methanobrevibacter</taxon>
    </lineage>
</organism>
<dbReference type="Proteomes" id="UP000232133">
    <property type="component" value="Chromosome"/>
</dbReference>
<accession>A0A2H4U6Z8</accession>
<keyword evidence="1" id="KW-1133">Transmembrane helix</keyword>
<dbReference type="GeneID" id="35118796"/>
<gene>
    <name evidence="2" type="ORF">BK798_05425</name>
</gene>